<feature type="domain" description="CSC1/OSCA1-like N-terminal transmembrane" evidence="2">
    <location>
        <begin position="672"/>
        <end position="744"/>
    </location>
</feature>
<feature type="region of interest" description="Disordered" evidence="1">
    <location>
        <begin position="390"/>
        <end position="411"/>
    </location>
</feature>
<feature type="compositionally biased region" description="Basic and acidic residues" evidence="1">
    <location>
        <begin position="853"/>
        <end position="864"/>
    </location>
</feature>
<dbReference type="AlphaFoldDB" id="A0A9W8ZNQ4"/>
<feature type="region of interest" description="Disordered" evidence="1">
    <location>
        <begin position="265"/>
        <end position="298"/>
    </location>
</feature>
<proteinExistence type="predicted"/>
<organism evidence="3 4">
    <name type="scientific">Lentinula lateritia</name>
    <dbReference type="NCBI Taxonomy" id="40482"/>
    <lineage>
        <taxon>Eukaryota</taxon>
        <taxon>Fungi</taxon>
        <taxon>Dikarya</taxon>
        <taxon>Basidiomycota</taxon>
        <taxon>Agaricomycotina</taxon>
        <taxon>Agaricomycetes</taxon>
        <taxon>Agaricomycetidae</taxon>
        <taxon>Agaricales</taxon>
        <taxon>Marasmiineae</taxon>
        <taxon>Omphalotaceae</taxon>
        <taxon>Lentinula</taxon>
    </lineage>
</organism>
<evidence type="ECO:0000313" key="3">
    <source>
        <dbReference type="EMBL" id="KAJ4463219.1"/>
    </source>
</evidence>
<accession>A0A9W8ZNQ4</accession>
<dbReference type="Proteomes" id="UP001150238">
    <property type="component" value="Unassembled WGS sequence"/>
</dbReference>
<reference evidence="3" key="2">
    <citation type="journal article" date="2023" name="Proc. Natl. Acad. Sci. U.S.A.">
        <title>A global phylogenomic analysis of the shiitake genus Lentinula.</title>
        <authorList>
            <person name="Sierra-Patev S."/>
            <person name="Min B."/>
            <person name="Naranjo-Ortiz M."/>
            <person name="Looney B."/>
            <person name="Konkel Z."/>
            <person name="Slot J.C."/>
            <person name="Sakamoto Y."/>
            <person name="Steenwyk J.L."/>
            <person name="Rokas A."/>
            <person name="Carro J."/>
            <person name="Camarero S."/>
            <person name="Ferreira P."/>
            <person name="Molpeceres G."/>
            <person name="Ruiz-Duenas F.J."/>
            <person name="Serrano A."/>
            <person name="Henrissat B."/>
            <person name="Drula E."/>
            <person name="Hughes K.W."/>
            <person name="Mata J.L."/>
            <person name="Ishikawa N.K."/>
            <person name="Vargas-Isla R."/>
            <person name="Ushijima S."/>
            <person name="Smith C.A."/>
            <person name="Donoghue J."/>
            <person name="Ahrendt S."/>
            <person name="Andreopoulos W."/>
            <person name="He G."/>
            <person name="LaButti K."/>
            <person name="Lipzen A."/>
            <person name="Ng V."/>
            <person name="Riley R."/>
            <person name="Sandor L."/>
            <person name="Barry K."/>
            <person name="Martinez A.T."/>
            <person name="Xiao Y."/>
            <person name="Gibbons J.G."/>
            <person name="Terashima K."/>
            <person name="Grigoriev I.V."/>
            <person name="Hibbett D."/>
        </authorList>
    </citation>
    <scope>NUCLEOTIDE SEQUENCE</scope>
    <source>
        <strain evidence="3">Sp2 HRB7682 ss15</strain>
    </source>
</reference>
<evidence type="ECO:0000313" key="4">
    <source>
        <dbReference type="Proteomes" id="UP001150238"/>
    </source>
</evidence>
<feature type="compositionally biased region" description="Polar residues" evidence="1">
    <location>
        <begin position="282"/>
        <end position="293"/>
    </location>
</feature>
<dbReference type="InterPro" id="IPR032880">
    <property type="entry name" value="CSC1/OSCA1-like_N"/>
</dbReference>
<feature type="region of interest" description="Disordered" evidence="1">
    <location>
        <begin position="848"/>
        <end position="871"/>
    </location>
</feature>
<protein>
    <recommendedName>
        <fullName evidence="2">CSC1/OSCA1-like N-terminal transmembrane domain-containing protein</fullName>
    </recommendedName>
</protein>
<name>A0A9W8ZNQ4_9AGAR</name>
<gene>
    <name evidence="3" type="ORF">C8J55DRAFT_567803</name>
</gene>
<evidence type="ECO:0000256" key="1">
    <source>
        <dbReference type="SAM" id="MobiDB-lite"/>
    </source>
</evidence>
<comment type="caution">
    <text evidence="3">The sequence shown here is derived from an EMBL/GenBank/DDBJ whole genome shotgun (WGS) entry which is preliminary data.</text>
</comment>
<reference evidence="3" key="1">
    <citation type="submission" date="2022-08" db="EMBL/GenBank/DDBJ databases">
        <authorList>
            <consortium name="DOE Joint Genome Institute"/>
            <person name="Min B."/>
            <person name="Riley R."/>
            <person name="Sierra-Patev S."/>
            <person name="Naranjo-Ortiz M."/>
            <person name="Looney B."/>
            <person name="Konkel Z."/>
            <person name="Slot J.C."/>
            <person name="Sakamoto Y."/>
            <person name="Steenwyk J.L."/>
            <person name="Rokas A."/>
            <person name="Carro J."/>
            <person name="Camarero S."/>
            <person name="Ferreira P."/>
            <person name="Molpeceres G."/>
            <person name="Ruiz-Duenas F.J."/>
            <person name="Serrano A."/>
            <person name="Henrissat B."/>
            <person name="Drula E."/>
            <person name="Hughes K.W."/>
            <person name="Mata J.L."/>
            <person name="Ishikawa N.K."/>
            <person name="Vargas-Isla R."/>
            <person name="Ushijima S."/>
            <person name="Smith C.A."/>
            <person name="Ahrendt S."/>
            <person name="Andreopoulos W."/>
            <person name="He G."/>
            <person name="Labutti K."/>
            <person name="Lipzen A."/>
            <person name="Ng V."/>
            <person name="Sandor L."/>
            <person name="Barry K."/>
            <person name="Martinez A.T."/>
            <person name="Xiao Y."/>
            <person name="Gibbons J.G."/>
            <person name="Terashima K."/>
            <person name="Hibbett D.S."/>
            <person name="Grigoriev I.V."/>
        </authorList>
    </citation>
    <scope>NUCLEOTIDE SEQUENCE</scope>
    <source>
        <strain evidence="3">Sp2 HRB7682 ss15</strain>
    </source>
</reference>
<sequence>MSSRVLAEILVEFAPTTIFYSAEMFDFFEVHHVPFQRILSMKMTEVWHCLDDFKRDGEENHDHTELIINQSQQRLEKHRERQEYLNKSTELLIERFSADLDRLEECSPTTSDLTSFPLSDKGNVALDFWGRTCYLNEVWGATRSLFHLQRIEGGKNCAEWHALLAKIVSLRHAASSQWLIDPGHDSEDLFNKVLQHLDTILSNTQSKESDKAKQSPLNLNTSFLREHDSMNEEAYVEDLDSTKLQGVQEHTFDSFLTLEAEDAASTETQNAQPFTGFPSGYESPQESESTSTHFCKVSSPHKGHRLDYLFDSAGENPLTKAPMQSYSMKFVYNCNELSEHNANRDSLSNVTEGANPFISPIKMGTLPQFQKTQDEMVDVTFVSVSTDDRKGSAVSRVSSQEDALDHSDNDLRVFPQATSSDTMTARANLGLSHDSSSEAAEKASPLLLPKLTVVSTYSQNAHYLVNARNIEPRRHGIYALSLLLFFTAFCSAYTWTNLSVADFEGAKDEATQFSRNEEPFLEPGLLTSHTFSDYRYRQWQSDIRMLQDITVGEILIGKSQFENEDLQAADFTSASVYIEYLSLRRASATYHNDLLGSSIFLQIQSMDLNSYNRRDLRKSSSSFHPPRMIASLHLPSPSLTLGNFSACALPTRYSWYGSPLGSFGPTKLVSTSALLSRSFILLRPKNKIIYEPKVKYHVGDKPPPRISNSLLGWLPPLFRTKEPELVDKLGLDAVTFLRFGRLMRGSSLASLSSHVHREMLSEAFEGLYCLGEGPPPHLPVRTSIPDGSDDDHTSVVSSFKTSAKRLLNLPTHITSILSASKSLDSSRYPLITFIDAIYDVPSEQNDIRSSQVMERRRIDSKGSGDMDVDNNASSKFRRRHISFDSEPLKPIMTSSARLRGMTAPNADEDPWARSLNHGVEPLPSILLQLYLIPEFD</sequence>
<evidence type="ECO:0000259" key="2">
    <source>
        <dbReference type="Pfam" id="PF13967"/>
    </source>
</evidence>
<dbReference type="EMBL" id="JANVFS010000083">
    <property type="protein sequence ID" value="KAJ4463219.1"/>
    <property type="molecule type" value="Genomic_DNA"/>
</dbReference>
<dbReference type="Pfam" id="PF13967">
    <property type="entry name" value="RSN1_TM"/>
    <property type="match status" value="1"/>
</dbReference>